<organism evidence="2 3">
    <name type="scientific">Heracleum sosnowskyi</name>
    <dbReference type="NCBI Taxonomy" id="360622"/>
    <lineage>
        <taxon>Eukaryota</taxon>
        <taxon>Viridiplantae</taxon>
        <taxon>Streptophyta</taxon>
        <taxon>Embryophyta</taxon>
        <taxon>Tracheophyta</taxon>
        <taxon>Spermatophyta</taxon>
        <taxon>Magnoliopsida</taxon>
        <taxon>eudicotyledons</taxon>
        <taxon>Gunneridae</taxon>
        <taxon>Pentapetalae</taxon>
        <taxon>asterids</taxon>
        <taxon>campanulids</taxon>
        <taxon>Apiales</taxon>
        <taxon>Apiaceae</taxon>
        <taxon>Apioideae</taxon>
        <taxon>apioid superclade</taxon>
        <taxon>Tordylieae</taxon>
        <taxon>Tordyliinae</taxon>
        <taxon>Heracleum</taxon>
    </lineage>
</organism>
<feature type="region of interest" description="Disordered" evidence="1">
    <location>
        <begin position="1"/>
        <end position="27"/>
    </location>
</feature>
<evidence type="ECO:0000256" key="1">
    <source>
        <dbReference type="SAM" id="MobiDB-lite"/>
    </source>
</evidence>
<evidence type="ECO:0000313" key="3">
    <source>
        <dbReference type="Proteomes" id="UP001237642"/>
    </source>
</evidence>
<feature type="compositionally biased region" description="Polar residues" evidence="1">
    <location>
        <begin position="1"/>
        <end position="18"/>
    </location>
</feature>
<name>A0AAD8M6N5_9APIA</name>
<sequence length="152" mass="17103">MSRVGTVSNDPPKSISKTSEPELSQKTDEATTTLKRHFHKVTASGVLQWIKGKEMKLLPNDVALKTNSPCSSKLPQVKHLKIKSVARRKRITKKNGVITNVVGIKVLPLDEDCDEDALAFLRAQRIFEVKVKNNHLEIKYTDGREKQMKQGN</sequence>
<reference evidence="2" key="2">
    <citation type="submission" date="2023-05" db="EMBL/GenBank/DDBJ databases">
        <authorList>
            <person name="Schelkunov M.I."/>
        </authorList>
    </citation>
    <scope>NUCLEOTIDE SEQUENCE</scope>
    <source>
        <strain evidence="2">Hsosn_3</strain>
        <tissue evidence="2">Leaf</tissue>
    </source>
</reference>
<dbReference type="AlphaFoldDB" id="A0AAD8M6N5"/>
<proteinExistence type="predicted"/>
<reference evidence="2" key="1">
    <citation type="submission" date="2023-02" db="EMBL/GenBank/DDBJ databases">
        <title>Genome of toxic invasive species Heracleum sosnowskyi carries increased number of genes despite the absence of recent whole-genome duplications.</title>
        <authorList>
            <person name="Schelkunov M."/>
            <person name="Shtratnikova V."/>
            <person name="Makarenko M."/>
            <person name="Klepikova A."/>
            <person name="Omelchenko D."/>
            <person name="Novikova G."/>
            <person name="Obukhova E."/>
            <person name="Bogdanov V."/>
            <person name="Penin A."/>
            <person name="Logacheva M."/>
        </authorList>
    </citation>
    <scope>NUCLEOTIDE SEQUENCE</scope>
    <source>
        <strain evidence="2">Hsosn_3</strain>
        <tissue evidence="2">Leaf</tissue>
    </source>
</reference>
<comment type="caution">
    <text evidence="2">The sequence shown here is derived from an EMBL/GenBank/DDBJ whole genome shotgun (WGS) entry which is preliminary data.</text>
</comment>
<accession>A0AAD8M6N5</accession>
<keyword evidence="3" id="KW-1185">Reference proteome</keyword>
<protein>
    <submittedName>
        <fullName evidence="2">Uncharacterized protein</fullName>
    </submittedName>
</protein>
<gene>
    <name evidence="2" type="ORF">POM88_046098</name>
</gene>
<evidence type="ECO:0000313" key="2">
    <source>
        <dbReference type="EMBL" id="KAK1361624.1"/>
    </source>
</evidence>
<dbReference type="EMBL" id="JAUIZM010000010">
    <property type="protein sequence ID" value="KAK1361624.1"/>
    <property type="molecule type" value="Genomic_DNA"/>
</dbReference>
<dbReference type="Proteomes" id="UP001237642">
    <property type="component" value="Unassembled WGS sequence"/>
</dbReference>